<protein>
    <submittedName>
        <fullName evidence="2">Gp25</fullName>
    </submittedName>
</protein>
<dbReference type="HOGENOM" id="CLU_141070_0_0_11"/>
<evidence type="ECO:0000313" key="3">
    <source>
        <dbReference type="Proteomes" id="UP000006043"/>
    </source>
</evidence>
<organism evidence="2 3">
    <name type="scientific">Mycolicibacterium fortuitum subsp. fortuitum DSM 46621 = ATCC 6841 = JCM 6387</name>
    <dbReference type="NCBI Taxonomy" id="1214102"/>
    <lineage>
        <taxon>Bacteria</taxon>
        <taxon>Bacillati</taxon>
        <taxon>Actinomycetota</taxon>
        <taxon>Actinomycetes</taxon>
        <taxon>Mycobacteriales</taxon>
        <taxon>Mycobacteriaceae</taxon>
        <taxon>Mycolicibacterium</taxon>
    </lineage>
</organism>
<reference evidence="2 3" key="1">
    <citation type="journal article" date="2012" name="J. Bacteriol.">
        <title>Complete Genome Sequence of Mycobacterium fortuitum subsp. fortuitum Type Strain DSM46621.</title>
        <authorList>
            <person name="Ho Y.S."/>
            <person name="Adroub S.A."/>
            <person name="Aleisa F."/>
            <person name="Mahmood H."/>
            <person name="Othoum G."/>
            <person name="Rashid F."/>
            <person name="Zaher M."/>
            <person name="Ali S."/>
            <person name="Bitter W."/>
            <person name="Pain A."/>
            <person name="Abdallah A.M."/>
        </authorList>
    </citation>
    <scope>NUCLEOTIDE SEQUENCE [LARGE SCALE GENOMIC DNA]</scope>
    <source>
        <strain evidence="3">DSM46621</strain>
    </source>
</reference>
<dbReference type="GeneID" id="93411101"/>
<evidence type="ECO:0000256" key="1">
    <source>
        <dbReference type="SAM" id="MobiDB-lite"/>
    </source>
</evidence>
<evidence type="ECO:0000313" key="2">
    <source>
        <dbReference type="EMBL" id="EJZ15784.1"/>
    </source>
</evidence>
<dbReference type="AlphaFoldDB" id="K0VWG2"/>
<name>K0VWG2_MYCFO</name>
<dbReference type="RefSeq" id="WP_003880409.1">
    <property type="nucleotide sequence ID" value="NZ_JH814723.1"/>
</dbReference>
<comment type="caution">
    <text evidence="2">The sequence shown here is derived from an EMBL/GenBank/DDBJ whole genome shotgun (WGS) entry which is preliminary data.</text>
</comment>
<sequence length="125" mass="13962">MSDTPTVPKPPSGLRARGKRLWQKLHTTGDFSGCPETQLIAEEACYLADEIERQRRLVRKAGADTRVAGYNKQPVSMPEIADLQRNQTLLLSMLKSLRMPDTDDDAGKLTPSQIGKKGAEARWRK</sequence>
<gene>
    <name evidence="2" type="ORF">MFORT_02704</name>
</gene>
<feature type="region of interest" description="Disordered" evidence="1">
    <location>
        <begin position="100"/>
        <end position="125"/>
    </location>
</feature>
<dbReference type="EMBL" id="ALQB01000006">
    <property type="protein sequence ID" value="EJZ15784.1"/>
    <property type="molecule type" value="Genomic_DNA"/>
</dbReference>
<accession>K0VWG2</accession>
<dbReference type="Proteomes" id="UP000006043">
    <property type="component" value="Unassembled WGS sequence"/>
</dbReference>
<proteinExistence type="predicted"/>
<dbReference type="PATRIC" id="fig|1214102.3.peg.537"/>